<sequence length="310" mass="33503">AAAAQQQQRQKHVAVVGCGVNGLCTAWQLLERGHRVTLLEQFPVPHSRGSSHGHSRITRYAYKEAEYARLMRRAFPLWSRLESLSGQRLFINCGMASLGSGAYLRNISEVLESNSMPLERLSGQSLASRFPRLAGFRDCVLDPSAGILLADRCLQALRSRVAQLGGRLRDCVRVTAIEPQPDGSVRLRLSGSGTAAAASAEELTADSVVLAAGAWRASCCRASAWSSRCGPSASPPCTGDCVEGRVLPRLAILGRKNFQHLTIRIKIFTCTDCRSSSTPAWSRSACTTGRTWTRTSERPGSSGSHTTCQS</sequence>
<dbReference type="InterPro" id="IPR036188">
    <property type="entry name" value="FAD/NAD-bd_sf"/>
</dbReference>
<evidence type="ECO:0000256" key="4">
    <source>
        <dbReference type="ARBA" id="ARBA00022827"/>
    </source>
</evidence>
<evidence type="ECO:0000313" key="9">
    <source>
        <dbReference type="Proteomes" id="UP000215902"/>
    </source>
</evidence>
<keyword evidence="4" id="KW-0274">FAD</keyword>
<accession>A0A267F2W7</accession>
<dbReference type="Proteomes" id="UP000215902">
    <property type="component" value="Unassembled WGS sequence"/>
</dbReference>
<organism evidence="8 9">
    <name type="scientific">Macrostomum lignano</name>
    <dbReference type="NCBI Taxonomy" id="282301"/>
    <lineage>
        <taxon>Eukaryota</taxon>
        <taxon>Metazoa</taxon>
        <taxon>Spiralia</taxon>
        <taxon>Lophotrochozoa</taxon>
        <taxon>Platyhelminthes</taxon>
        <taxon>Rhabditophora</taxon>
        <taxon>Macrostomorpha</taxon>
        <taxon>Macrostomida</taxon>
        <taxon>Macrostomidae</taxon>
        <taxon>Macrostomum</taxon>
    </lineage>
</organism>
<comment type="similarity">
    <text evidence="2">Belongs to the MSOX/MTOX family.</text>
</comment>
<keyword evidence="9" id="KW-1185">Reference proteome</keyword>
<dbReference type="GO" id="GO:0050660">
    <property type="term" value="F:flavin adenine dinucleotide binding"/>
    <property type="evidence" value="ECO:0007669"/>
    <property type="project" value="InterPro"/>
</dbReference>
<name>A0A267F2W7_9PLAT</name>
<dbReference type="STRING" id="282301.A0A267F2W7"/>
<evidence type="ECO:0000256" key="2">
    <source>
        <dbReference type="ARBA" id="ARBA00010989"/>
    </source>
</evidence>
<evidence type="ECO:0000256" key="1">
    <source>
        <dbReference type="ARBA" id="ARBA00001974"/>
    </source>
</evidence>
<dbReference type="GO" id="GO:0008115">
    <property type="term" value="F:sarcosine oxidase activity"/>
    <property type="evidence" value="ECO:0007669"/>
    <property type="project" value="TreeGrafter"/>
</dbReference>
<dbReference type="Gene3D" id="3.50.50.60">
    <property type="entry name" value="FAD/NAD(P)-binding domain"/>
    <property type="match status" value="2"/>
</dbReference>
<feature type="non-terminal residue" evidence="8">
    <location>
        <position position="1"/>
    </location>
</feature>
<feature type="domain" description="FAD dependent oxidoreductase" evidence="7">
    <location>
        <begin position="12"/>
        <end position="215"/>
    </location>
</feature>
<proteinExistence type="inferred from homology"/>
<evidence type="ECO:0000256" key="6">
    <source>
        <dbReference type="SAM" id="MobiDB-lite"/>
    </source>
</evidence>
<evidence type="ECO:0000313" key="8">
    <source>
        <dbReference type="EMBL" id="PAA68091.1"/>
    </source>
</evidence>
<dbReference type="PANTHER" id="PTHR10961:SF46">
    <property type="entry name" value="PEROXISOMAL SARCOSINE OXIDASE"/>
    <property type="match status" value="1"/>
</dbReference>
<comment type="caution">
    <text evidence="8">The sequence shown here is derived from an EMBL/GenBank/DDBJ whole genome shotgun (WGS) entry which is preliminary data.</text>
</comment>
<dbReference type="InterPro" id="IPR045170">
    <property type="entry name" value="MTOX"/>
</dbReference>
<dbReference type="SUPFAM" id="SSF51905">
    <property type="entry name" value="FAD/NAD(P)-binding domain"/>
    <property type="match status" value="1"/>
</dbReference>
<dbReference type="OrthoDB" id="424974at2759"/>
<comment type="cofactor">
    <cofactor evidence="1">
        <name>FAD</name>
        <dbReference type="ChEBI" id="CHEBI:57692"/>
    </cofactor>
</comment>
<evidence type="ECO:0000256" key="5">
    <source>
        <dbReference type="ARBA" id="ARBA00023002"/>
    </source>
</evidence>
<dbReference type="EMBL" id="NIVC01001425">
    <property type="protein sequence ID" value="PAA68091.1"/>
    <property type="molecule type" value="Genomic_DNA"/>
</dbReference>
<evidence type="ECO:0000259" key="7">
    <source>
        <dbReference type="Pfam" id="PF01266"/>
    </source>
</evidence>
<keyword evidence="5" id="KW-0560">Oxidoreductase</keyword>
<gene>
    <name evidence="8" type="ORF">BOX15_Mlig007500g3</name>
</gene>
<keyword evidence="3" id="KW-0285">Flavoprotein</keyword>
<evidence type="ECO:0000256" key="3">
    <source>
        <dbReference type="ARBA" id="ARBA00022630"/>
    </source>
</evidence>
<protein>
    <recommendedName>
        <fullName evidence="7">FAD dependent oxidoreductase domain-containing protein</fullName>
    </recommendedName>
</protein>
<dbReference type="AlphaFoldDB" id="A0A267F2W7"/>
<dbReference type="PANTHER" id="PTHR10961">
    <property type="entry name" value="PEROXISOMAL SARCOSINE OXIDASE"/>
    <property type="match status" value="1"/>
</dbReference>
<dbReference type="InterPro" id="IPR006076">
    <property type="entry name" value="FAD-dep_OxRdtase"/>
</dbReference>
<reference evidence="8 9" key="1">
    <citation type="submission" date="2017-06" db="EMBL/GenBank/DDBJ databases">
        <title>A platform for efficient transgenesis in Macrostomum lignano, a flatworm model organism for stem cell research.</title>
        <authorList>
            <person name="Berezikov E."/>
        </authorList>
    </citation>
    <scope>NUCLEOTIDE SEQUENCE [LARGE SCALE GENOMIC DNA]</scope>
    <source>
        <strain evidence="8">DV1</strain>
        <tissue evidence="8">Whole organism</tissue>
    </source>
</reference>
<dbReference type="Pfam" id="PF01266">
    <property type="entry name" value="DAO"/>
    <property type="match status" value="1"/>
</dbReference>
<feature type="region of interest" description="Disordered" evidence="6">
    <location>
        <begin position="291"/>
        <end position="310"/>
    </location>
</feature>